<name>A0ABS8BB93_9ACTN</name>
<evidence type="ECO:0000313" key="2">
    <source>
        <dbReference type="Proteomes" id="UP001199054"/>
    </source>
</evidence>
<evidence type="ECO:0000313" key="1">
    <source>
        <dbReference type="EMBL" id="MCB5181886.1"/>
    </source>
</evidence>
<dbReference type="EMBL" id="JAJAUY010000094">
    <property type="protein sequence ID" value="MCB5181886.1"/>
    <property type="molecule type" value="Genomic_DNA"/>
</dbReference>
<sequence>MDRIEVLEQSPIRAPRIAVGCQWLMGGPVAEWAWLMTVHYTGADGATVGTFHGVIAVGESATRSTVFEACAEEVRRQTGAESLAVQMFVLDRLFLGGAR</sequence>
<proteinExistence type="predicted"/>
<organism evidence="1 2">
    <name type="scientific">Streptomyces antimicrobicus</name>
    <dbReference type="NCBI Taxonomy" id="2883108"/>
    <lineage>
        <taxon>Bacteria</taxon>
        <taxon>Bacillati</taxon>
        <taxon>Actinomycetota</taxon>
        <taxon>Actinomycetes</taxon>
        <taxon>Kitasatosporales</taxon>
        <taxon>Streptomycetaceae</taxon>
        <taxon>Streptomyces</taxon>
    </lineage>
</organism>
<dbReference type="Proteomes" id="UP001199054">
    <property type="component" value="Unassembled WGS sequence"/>
</dbReference>
<dbReference type="RefSeq" id="WP_226728989.1">
    <property type="nucleotide sequence ID" value="NZ_JAJAUY010000094.1"/>
</dbReference>
<keyword evidence="2" id="KW-1185">Reference proteome</keyword>
<gene>
    <name evidence="1" type="ORF">LG632_21195</name>
</gene>
<protein>
    <submittedName>
        <fullName evidence="1">Uncharacterized protein</fullName>
    </submittedName>
</protein>
<comment type="caution">
    <text evidence="1">The sequence shown here is derived from an EMBL/GenBank/DDBJ whole genome shotgun (WGS) entry which is preliminary data.</text>
</comment>
<accession>A0ABS8BB93</accession>
<reference evidence="1 2" key="1">
    <citation type="submission" date="2021-10" db="EMBL/GenBank/DDBJ databases">
        <title>Streptomyces sp. strain SMC 277, a novel streptomycete isolated from soil.</title>
        <authorList>
            <person name="Chanama M."/>
        </authorList>
    </citation>
    <scope>NUCLEOTIDE SEQUENCE [LARGE SCALE GENOMIC DNA]</scope>
    <source>
        <strain evidence="1 2">SMC 277</strain>
    </source>
</reference>